<dbReference type="GO" id="GO:0016987">
    <property type="term" value="F:sigma factor activity"/>
    <property type="evidence" value="ECO:0007669"/>
    <property type="project" value="UniProtKB-KW"/>
</dbReference>
<dbReference type="PANTHER" id="PTHR30385:SF7">
    <property type="entry name" value="RNA POLYMERASE SIGMA FACTOR FLIA"/>
    <property type="match status" value="1"/>
</dbReference>
<reference evidence="6 7" key="1">
    <citation type="submission" date="2017-06" db="EMBL/GenBank/DDBJ databases">
        <title>Genome sequencing of cyanobaciteial culture collection at National Institute for Environmental Studies (NIES).</title>
        <authorList>
            <person name="Hirose Y."/>
            <person name="Shimura Y."/>
            <person name="Fujisawa T."/>
            <person name="Nakamura Y."/>
            <person name="Kawachi M."/>
        </authorList>
    </citation>
    <scope>NUCLEOTIDE SEQUENCE [LARGE SCALE GENOMIC DNA]</scope>
    <source>
        <strain evidence="6 7">NIES-2135</strain>
    </source>
</reference>
<dbReference type="Proteomes" id="UP000217895">
    <property type="component" value="Chromosome"/>
</dbReference>
<dbReference type="GO" id="GO:0006352">
    <property type="term" value="P:DNA-templated transcription initiation"/>
    <property type="evidence" value="ECO:0007669"/>
    <property type="project" value="InterPro"/>
</dbReference>
<feature type="domain" description="RNA polymerase sigma-70 region 4" evidence="5">
    <location>
        <begin position="309"/>
        <end position="350"/>
    </location>
</feature>
<keyword evidence="7" id="KW-1185">Reference proteome</keyword>
<evidence type="ECO:0000256" key="2">
    <source>
        <dbReference type="ARBA" id="ARBA00023082"/>
    </source>
</evidence>
<protein>
    <recommendedName>
        <fullName evidence="5">RNA polymerase sigma-70 region 4 domain-containing protein</fullName>
    </recommendedName>
</protein>
<dbReference type="Pfam" id="PF04545">
    <property type="entry name" value="Sigma70_r4"/>
    <property type="match status" value="1"/>
</dbReference>
<dbReference type="InterPro" id="IPR014284">
    <property type="entry name" value="RNA_pol_sigma-70_dom"/>
</dbReference>
<name>A0A1Z4JHF7_LEPBY</name>
<evidence type="ECO:0000259" key="5">
    <source>
        <dbReference type="Pfam" id="PF04545"/>
    </source>
</evidence>
<evidence type="ECO:0000256" key="4">
    <source>
        <dbReference type="ARBA" id="ARBA00023163"/>
    </source>
</evidence>
<sequence length="399" mass="45690">MRSRQSILEIFSTFLQFESDSATRWVSDARLRRSMQRCLEESDEQDLSEMVWSLYWHRLWQADSHPLAVAHLSAYLQEVCFWSARKLALNIGSSQSLADFFQIAIVKIHRVLQGFNPQHSSGLKRYASLAFSNVIKDTLRLRQEVDICTDWALMHKLSHKRFVESLQNFGLDASAIAERVFAWQCFKIIYAPAQGKGLRKLAKPDLSTLQAIVDLYNRDRVATLGATAQPCNPALLEQWLTTCGKAARSYLYPSLISADTPQPGAENTEMLDNFESTFQESNLSQIIEAEEEDQRKQTRSQLNATLLKALVKLDLPAQRLLQMYYGKGMTQQEIAKELDTKQYTVSRRLTNLKQSLLQILAEWSQTTLHQTLNSNVVSNMSTILEEWLKLHYSHPDLPS</sequence>
<dbReference type="Gene3D" id="1.10.10.60">
    <property type="entry name" value="Homeodomain-like"/>
    <property type="match status" value="1"/>
</dbReference>
<dbReference type="NCBIfam" id="TIGR02937">
    <property type="entry name" value="sigma70-ECF"/>
    <property type="match status" value="1"/>
</dbReference>
<evidence type="ECO:0000256" key="1">
    <source>
        <dbReference type="ARBA" id="ARBA00023015"/>
    </source>
</evidence>
<gene>
    <name evidence="6" type="ORF">NIES2135_30240</name>
</gene>
<dbReference type="GO" id="GO:0003677">
    <property type="term" value="F:DNA binding"/>
    <property type="evidence" value="ECO:0007669"/>
    <property type="project" value="UniProtKB-KW"/>
</dbReference>
<keyword evidence="4" id="KW-0804">Transcription</keyword>
<accession>A0A1Z4JHF7</accession>
<keyword evidence="3" id="KW-0238">DNA-binding</keyword>
<dbReference type="EMBL" id="AP018203">
    <property type="protein sequence ID" value="BAY56194.1"/>
    <property type="molecule type" value="Genomic_DNA"/>
</dbReference>
<dbReference type="PANTHER" id="PTHR30385">
    <property type="entry name" value="SIGMA FACTOR F FLAGELLAR"/>
    <property type="match status" value="1"/>
</dbReference>
<dbReference type="AlphaFoldDB" id="A0A1Z4JHF7"/>
<evidence type="ECO:0000256" key="3">
    <source>
        <dbReference type="ARBA" id="ARBA00023125"/>
    </source>
</evidence>
<dbReference type="InterPro" id="IPR013324">
    <property type="entry name" value="RNA_pol_sigma_r3/r4-like"/>
</dbReference>
<keyword evidence="2" id="KW-0731">Sigma factor</keyword>
<dbReference type="InterPro" id="IPR007630">
    <property type="entry name" value="RNA_pol_sigma70_r4"/>
</dbReference>
<keyword evidence="1" id="KW-0805">Transcription regulation</keyword>
<evidence type="ECO:0000313" key="6">
    <source>
        <dbReference type="EMBL" id="BAY56194.1"/>
    </source>
</evidence>
<dbReference type="SUPFAM" id="SSF88659">
    <property type="entry name" value="Sigma3 and sigma4 domains of RNA polymerase sigma factors"/>
    <property type="match status" value="1"/>
</dbReference>
<proteinExistence type="predicted"/>
<organism evidence="6 7">
    <name type="scientific">Leptolyngbya boryana NIES-2135</name>
    <dbReference type="NCBI Taxonomy" id="1973484"/>
    <lineage>
        <taxon>Bacteria</taxon>
        <taxon>Bacillati</taxon>
        <taxon>Cyanobacteriota</taxon>
        <taxon>Cyanophyceae</taxon>
        <taxon>Leptolyngbyales</taxon>
        <taxon>Leptolyngbyaceae</taxon>
        <taxon>Leptolyngbya group</taxon>
        <taxon>Leptolyngbya</taxon>
    </lineage>
</organism>
<evidence type="ECO:0000313" key="7">
    <source>
        <dbReference type="Proteomes" id="UP000217895"/>
    </source>
</evidence>